<evidence type="ECO:0000256" key="1">
    <source>
        <dbReference type="SAM" id="MobiDB-lite"/>
    </source>
</evidence>
<feature type="region of interest" description="Disordered" evidence="1">
    <location>
        <begin position="1"/>
        <end position="94"/>
    </location>
</feature>
<name>A0A843VG31_COLES</name>
<accession>A0A843VG31</accession>
<feature type="non-terminal residue" evidence="2">
    <location>
        <position position="183"/>
    </location>
</feature>
<evidence type="ECO:0000313" key="3">
    <source>
        <dbReference type="Proteomes" id="UP000652761"/>
    </source>
</evidence>
<dbReference type="EMBL" id="NMUH01001783">
    <property type="protein sequence ID" value="MQL95348.1"/>
    <property type="molecule type" value="Genomic_DNA"/>
</dbReference>
<proteinExistence type="predicted"/>
<dbReference type="AlphaFoldDB" id="A0A843VG31"/>
<evidence type="ECO:0000313" key="2">
    <source>
        <dbReference type="EMBL" id="MQL95348.1"/>
    </source>
</evidence>
<feature type="non-terminal residue" evidence="2">
    <location>
        <position position="1"/>
    </location>
</feature>
<organism evidence="2 3">
    <name type="scientific">Colocasia esculenta</name>
    <name type="common">Wild taro</name>
    <name type="synonym">Arum esculentum</name>
    <dbReference type="NCBI Taxonomy" id="4460"/>
    <lineage>
        <taxon>Eukaryota</taxon>
        <taxon>Viridiplantae</taxon>
        <taxon>Streptophyta</taxon>
        <taxon>Embryophyta</taxon>
        <taxon>Tracheophyta</taxon>
        <taxon>Spermatophyta</taxon>
        <taxon>Magnoliopsida</taxon>
        <taxon>Liliopsida</taxon>
        <taxon>Araceae</taxon>
        <taxon>Aroideae</taxon>
        <taxon>Colocasieae</taxon>
        <taxon>Colocasia</taxon>
    </lineage>
</organism>
<dbReference type="Proteomes" id="UP000652761">
    <property type="component" value="Unassembled WGS sequence"/>
</dbReference>
<comment type="caution">
    <text evidence="2">The sequence shown here is derived from an EMBL/GenBank/DDBJ whole genome shotgun (WGS) entry which is preliminary data.</text>
</comment>
<keyword evidence="3" id="KW-1185">Reference proteome</keyword>
<reference evidence="2" key="1">
    <citation type="submission" date="2017-07" db="EMBL/GenBank/DDBJ databases">
        <title>Taro Niue Genome Assembly and Annotation.</title>
        <authorList>
            <person name="Atibalentja N."/>
            <person name="Keating K."/>
            <person name="Fields C.J."/>
        </authorList>
    </citation>
    <scope>NUCLEOTIDE SEQUENCE</scope>
    <source>
        <strain evidence="2">Niue_2</strain>
        <tissue evidence="2">Leaf</tissue>
    </source>
</reference>
<protein>
    <submittedName>
        <fullName evidence="2">Uncharacterized protein</fullName>
    </submittedName>
</protein>
<sequence>LTPKIANETPFLPTPQAPLVATRRCVGPTTSRRRPALAGHRDALAPVRPHRRRPSPRGVPPSSSPRVAAPSRLALAPTPSSRRRRAPVPNRRESRDVIGRNWTFGALHLSMLKRTAGRNQCSCMHLIGSYVSDTVFQSFRSLTTSNAKQSASQFQRQPLHFELSFDNAAYNDLLRSATRKKSL</sequence>
<gene>
    <name evidence="2" type="ORF">Taro_028013</name>
</gene>